<evidence type="ECO:0000313" key="2">
    <source>
        <dbReference type="EMBL" id="KAG6453757.1"/>
    </source>
</evidence>
<organism evidence="2 3">
    <name type="scientific">Manduca sexta</name>
    <name type="common">Tobacco hawkmoth</name>
    <name type="synonym">Tobacco hornworm</name>
    <dbReference type="NCBI Taxonomy" id="7130"/>
    <lineage>
        <taxon>Eukaryota</taxon>
        <taxon>Metazoa</taxon>
        <taxon>Ecdysozoa</taxon>
        <taxon>Arthropoda</taxon>
        <taxon>Hexapoda</taxon>
        <taxon>Insecta</taxon>
        <taxon>Pterygota</taxon>
        <taxon>Neoptera</taxon>
        <taxon>Endopterygota</taxon>
        <taxon>Lepidoptera</taxon>
        <taxon>Glossata</taxon>
        <taxon>Ditrysia</taxon>
        <taxon>Bombycoidea</taxon>
        <taxon>Sphingidae</taxon>
        <taxon>Sphinginae</taxon>
        <taxon>Sphingini</taxon>
        <taxon>Manduca</taxon>
    </lineage>
</organism>
<accession>A0A922CPK8</accession>
<reference evidence="2" key="1">
    <citation type="journal article" date="2016" name="Insect Biochem. Mol. Biol.">
        <title>Multifaceted biological insights from a draft genome sequence of the tobacco hornworm moth, Manduca sexta.</title>
        <authorList>
            <person name="Kanost M.R."/>
            <person name="Arrese E.L."/>
            <person name="Cao X."/>
            <person name="Chen Y.R."/>
            <person name="Chellapilla S."/>
            <person name="Goldsmith M.R."/>
            <person name="Grosse-Wilde E."/>
            <person name="Heckel D.G."/>
            <person name="Herndon N."/>
            <person name="Jiang H."/>
            <person name="Papanicolaou A."/>
            <person name="Qu J."/>
            <person name="Soulages J.L."/>
            <person name="Vogel H."/>
            <person name="Walters J."/>
            <person name="Waterhouse R.M."/>
            <person name="Ahn S.J."/>
            <person name="Almeida F.C."/>
            <person name="An C."/>
            <person name="Aqrawi P."/>
            <person name="Bretschneider A."/>
            <person name="Bryant W.B."/>
            <person name="Bucks S."/>
            <person name="Chao H."/>
            <person name="Chevignon G."/>
            <person name="Christen J.M."/>
            <person name="Clarke D.F."/>
            <person name="Dittmer N.T."/>
            <person name="Ferguson L.C.F."/>
            <person name="Garavelou S."/>
            <person name="Gordon K.H.J."/>
            <person name="Gunaratna R.T."/>
            <person name="Han Y."/>
            <person name="Hauser F."/>
            <person name="He Y."/>
            <person name="Heidel-Fischer H."/>
            <person name="Hirsh A."/>
            <person name="Hu Y."/>
            <person name="Jiang H."/>
            <person name="Kalra D."/>
            <person name="Klinner C."/>
            <person name="Konig C."/>
            <person name="Kovar C."/>
            <person name="Kroll A.R."/>
            <person name="Kuwar S.S."/>
            <person name="Lee S.L."/>
            <person name="Lehman R."/>
            <person name="Li K."/>
            <person name="Li Z."/>
            <person name="Liang H."/>
            <person name="Lovelace S."/>
            <person name="Lu Z."/>
            <person name="Mansfield J.H."/>
            <person name="McCulloch K.J."/>
            <person name="Mathew T."/>
            <person name="Morton B."/>
            <person name="Muzny D.M."/>
            <person name="Neunemann D."/>
            <person name="Ongeri F."/>
            <person name="Pauchet Y."/>
            <person name="Pu L.L."/>
            <person name="Pyrousis I."/>
            <person name="Rao X.J."/>
            <person name="Redding A."/>
            <person name="Roesel C."/>
            <person name="Sanchez-Gracia A."/>
            <person name="Schaack S."/>
            <person name="Shukla A."/>
            <person name="Tetreau G."/>
            <person name="Wang Y."/>
            <person name="Xiong G.H."/>
            <person name="Traut W."/>
            <person name="Walsh T.K."/>
            <person name="Worley K.C."/>
            <person name="Wu D."/>
            <person name="Wu W."/>
            <person name="Wu Y.Q."/>
            <person name="Zhang X."/>
            <person name="Zou Z."/>
            <person name="Zucker H."/>
            <person name="Briscoe A.D."/>
            <person name="Burmester T."/>
            <person name="Clem R.J."/>
            <person name="Feyereisen R."/>
            <person name="Grimmelikhuijzen C.J.P."/>
            <person name="Hamodrakas S.J."/>
            <person name="Hansson B.S."/>
            <person name="Huguet E."/>
            <person name="Jermiin L.S."/>
            <person name="Lan Q."/>
            <person name="Lehman H.K."/>
            <person name="Lorenzen M."/>
            <person name="Merzendorfer H."/>
            <person name="Michalopoulos I."/>
            <person name="Morton D.B."/>
            <person name="Muthukrishnan S."/>
            <person name="Oakeshott J.G."/>
            <person name="Palmer W."/>
            <person name="Park Y."/>
            <person name="Passarelli A.L."/>
            <person name="Rozas J."/>
            <person name="Schwartz L.M."/>
            <person name="Smith W."/>
            <person name="Southgate A."/>
            <person name="Vilcinskas A."/>
            <person name="Vogt R."/>
            <person name="Wang P."/>
            <person name="Werren J."/>
            <person name="Yu X.Q."/>
            <person name="Zhou J.J."/>
            <person name="Brown S.J."/>
            <person name="Scherer S.E."/>
            <person name="Richards S."/>
            <person name="Blissard G.W."/>
        </authorList>
    </citation>
    <scope>NUCLEOTIDE SEQUENCE</scope>
</reference>
<sequence>MFNKQVFVYIAVFMPIVIAWTIDLPEIRRHLFKNNEETRNDNFGVQGEFFYDNVEGNSKHNSKEYKMYANNLEYQHDVQQRVARIAQDGGRYLEGLRRSIENYIEFVKGCTNMTFSLSLNSTSNSTWLPQLEASDIVSDGVRSLATCAEVTRVGEHARRLAELAMWATRRLQDLAYAEMYQKDVSEEEDELIFRLASFLDGLARLTGFRPNPKQFLTDPPVSK</sequence>
<gene>
    <name evidence="2" type="ORF">O3G_MSEX008308</name>
</gene>
<keyword evidence="3" id="KW-1185">Reference proteome</keyword>
<comment type="caution">
    <text evidence="2">The sequence shown here is derived from an EMBL/GenBank/DDBJ whole genome shotgun (WGS) entry which is preliminary data.</text>
</comment>
<reference evidence="2" key="2">
    <citation type="submission" date="2020-12" db="EMBL/GenBank/DDBJ databases">
        <authorList>
            <person name="Kanost M."/>
        </authorList>
    </citation>
    <scope>NUCLEOTIDE SEQUENCE</scope>
</reference>
<feature type="transmembrane region" description="Helical" evidence="1">
    <location>
        <begin position="6"/>
        <end position="24"/>
    </location>
</feature>
<keyword evidence="1" id="KW-0472">Membrane</keyword>
<keyword evidence="1" id="KW-1133">Transmembrane helix</keyword>
<evidence type="ECO:0000313" key="3">
    <source>
        <dbReference type="Proteomes" id="UP000791440"/>
    </source>
</evidence>
<dbReference type="AlphaFoldDB" id="A0A922CPK8"/>
<evidence type="ECO:0000256" key="1">
    <source>
        <dbReference type="SAM" id="Phobius"/>
    </source>
</evidence>
<protein>
    <submittedName>
        <fullName evidence="2">Uncharacterized protein</fullName>
    </submittedName>
</protein>
<dbReference type="EMBL" id="JH668449">
    <property type="protein sequence ID" value="KAG6453757.1"/>
    <property type="molecule type" value="Genomic_DNA"/>
</dbReference>
<dbReference type="Proteomes" id="UP000791440">
    <property type="component" value="Unassembled WGS sequence"/>
</dbReference>
<keyword evidence="1" id="KW-0812">Transmembrane</keyword>
<proteinExistence type="predicted"/>
<name>A0A922CPK8_MANSE</name>